<accession>A0AAD2CIR1</accession>
<protein>
    <submittedName>
        <fullName evidence="2">Uncharacterized protein</fullName>
    </submittedName>
</protein>
<evidence type="ECO:0000313" key="3">
    <source>
        <dbReference type="Proteomes" id="UP001295423"/>
    </source>
</evidence>
<feature type="transmembrane region" description="Helical" evidence="1">
    <location>
        <begin position="157"/>
        <end position="179"/>
    </location>
</feature>
<dbReference type="EMBL" id="CAKOGP040000335">
    <property type="protein sequence ID" value="CAJ1934364.1"/>
    <property type="molecule type" value="Genomic_DNA"/>
</dbReference>
<dbReference type="Proteomes" id="UP001295423">
    <property type="component" value="Unassembled WGS sequence"/>
</dbReference>
<evidence type="ECO:0000313" key="2">
    <source>
        <dbReference type="EMBL" id="CAJ1934364.1"/>
    </source>
</evidence>
<keyword evidence="3" id="KW-1185">Reference proteome</keyword>
<keyword evidence="1" id="KW-0812">Transmembrane</keyword>
<feature type="transmembrane region" description="Helical" evidence="1">
    <location>
        <begin position="99"/>
        <end position="119"/>
    </location>
</feature>
<gene>
    <name evidence="2" type="ORF">CYCCA115_LOCUS3719</name>
</gene>
<keyword evidence="1" id="KW-0472">Membrane</keyword>
<name>A0AAD2CIR1_9STRA</name>
<evidence type="ECO:0000256" key="1">
    <source>
        <dbReference type="SAM" id="Phobius"/>
    </source>
</evidence>
<reference evidence="2" key="1">
    <citation type="submission" date="2023-08" db="EMBL/GenBank/DDBJ databases">
        <authorList>
            <person name="Audoor S."/>
            <person name="Bilcke G."/>
        </authorList>
    </citation>
    <scope>NUCLEOTIDE SEQUENCE</scope>
</reference>
<feature type="transmembrane region" description="Helical" evidence="1">
    <location>
        <begin position="73"/>
        <end position="92"/>
    </location>
</feature>
<proteinExistence type="predicted"/>
<sequence>MEKGNQQAEVPMHEQAKQGGKCCGGCCDYRRAVIVLCIISLVFSIIGIVNPALSQAFQAEEYPELEQIVKDHNTSLLIIGIVHIVMTVIALVGAIIFNFYLVALYVLWSILNLIISIVLQQQMVGDLLDWVDAQTDDAAWGTTDQDQLETAFNTYMIINYVITALFTLLWVYPSVFLSVEIKKGIMTKETYPREEMSCCCVSNRN</sequence>
<comment type="caution">
    <text evidence="2">The sequence shown here is derived from an EMBL/GenBank/DDBJ whole genome shotgun (WGS) entry which is preliminary data.</text>
</comment>
<organism evidence="2 3">
    <name type="scientific">Cylindrotheca closterium</name>
    <dbReference type="NCBI Taxonomy" id="2856"/>
    <lineage>
        <taxon>Eukaryota</taxon>
        <taxon>Sar</taxon>
        <taxon>Stramenopiles</taxon>
        <taxon>Ochrophyta</taxon>
        <taxon>Bacillariophyta</taxon>
        <taxon>Bacillariophyceae</taxon>
        <taxon>Bacillariophycidae</taxon>
        <taxon>Bacillariales</taxon>
        <taxon>Bacillariaceae</taxon>
        <taxon>Cylindrotheca</taxon>
    </lineage>
</organism>
<feature type="transmembrane region" description="Helical" evidence="1">
    <location>
        <begin position="33"/>
        <end position="53"/>
    </location>
</feature>
<keyword evidence="1" id="KW-1133">Transmembrane helix</keyword>
<dbReference type="AlphaFoldDB" id="A0AAD2CIR1"/>